<evidence type="ECO:0008006" key="5">
    <source>
        <dbReference type="Google" id="ProtNLM"/>
    </source>
</evidence>
<dbReference type="PANTHER" id="PTHR31286">
    <property type="entry name" value="GLYCINE-RICH CELL WALL STRUCTURAL PROTEIN 1.8-LIKE"/>
    <property type="match status" value="1"/>
</dbReference>
<dbReference type="PANTHER" id="PTHR31286:SF167">
    <property type="entry name" value="OS09G0268800 PROTEIN"/>
    <property type="match status" value="1"/>
</dbReference>
<dbReference type="InterPro" id="IPR025836">
    <property type="entry name" value="Zn_knuckle_CX2CX4HX4C"/>
</dbReference>
<dbReference type="EnsemblPlants" id="AUR62027368-RA">
    <property type="protein sequence ID" value="AUR62027368-RA:cds"/>
    <property type="gene ID" value="AUR62027368"/>
</dbReference>
<evidence type="ECO:0000313" key="4">
    <source>
        <dbReference type="Proteomes" id="UP000596660"/>
    </source>
</evidence>
<dbReference type="Pfam" id="PF14392">
    <property type="entry name" value="zf-CCHC_4"/>
    <property type="match status" value="1"/>
</dbReference>
<name>A0A803MD25_CHEQI</name>
<reference evidence="3" key="1">
    <citation type="journal article" date="2017" name="Nature">
        <title>The genome of Chenopodium quinoa.</title>
        <authorList>
            <person name="Jarvis D.E."/>
            <person name="Ho Y.S."/>
            <person name="Lightfoot D.J."/>
            <person name="Schmoeckel S.M."/>
            <person name="Li B."/>
            <person name="Borm T.J.A."/>
            <person name="Ohyanagi H."/>
            <person name="Mineta K."/>
            <person name="Michell C.T."/>
            <person name="Saber N."/>
            <person name="Kharbatia N.M."/>
            <person name="Rupper R.R."/>
            <person name="Sharp A.R."/>
            <person name="Dally N."/>
            <person name="Boughton B.A."/>
            <person name="Woo Y.H."/>
            <person name="Gao G."/>
            <person name="Schijlen E.G.W.M."/>
            <person name="Guo X."/>
            <person name="Momin A.A."/>
            <person name="Negrao S."/>
            <person name="Al-Babili S."/>
            <person name="Gehring C."/>
            <person name="Roessner U."/>
            <person name="Jung C."/>
            <person name="Murphy K."/>
            <person name="Arold S.T."/>
            <person name="Gojobori T."/>
            <person name="van der Linden C.G."/>
            <person name="van Loo E.N."/>
            <person name="Jellen E.N."/>
            <person name="Maughan P.J."/>
            <person name="Tester M."/>
        </authorList>
    </citation>
    <scope>NUCLEOTIDE SEQUENCE [LARGE SCALE GENOMIC DNA]</scope>
    <source>
        <strain evidence="3">cv. PI 614886</strain>
    </source>
</reference>
<dbReference type="Proteomes" id="UP000596660">
    <property type="component" value="Unplaced"/>
</dbReference>
<keyword evidence="4" id="KW-1185">Reference proteome</keyword>
<feature type="domain" description="Zinc knuckle CX2CX4HX4C" evidence="2">
    <location>
        <begin position="118"/>
        <end position="162"/>
    </location>
</feature>
<evidence type="ECO:0000259" key="2">
    <source>
        <dbReference type="Pfam" id="PF14392"/>
    </source>
</evidence>
<dbReference type="Gramene" id="AUR62027368-RA">
    <property type="protein sequence ID" value="AUR62027368-RA:cds"/>
    <property type="gene ID" value="AUR62027368"/>
</dbReference>
<dbReference type="OMA" id="FTHILIW"/>
<accession>A0A803MD25</accession>
<evidence type="ECO:0000259" key="1">
    <source>
        <dbReference type="Pfam" id="PF14111"/>
    </source>
</evidence>
<evidence type="ECO:0000313" key="3">
    <source>
        <dbReference type="EnsemblPlants" id="AUR62027368-RA:cds"/>
    </source>
</evidence>
<dbReference type="InterPro" id="IPR025558">
    <property type="entry name" value="DUF4283"/>
</dbReference>
<dbReference type="AlphaFoldDB" id="A0A803MD25"/>
<protein>
    <recommendedName>
        <fullName evidence="5">CCHC-type domain-containing protein</fullName>
    </recommendedName>
</protein>
<proteinExistence type="predicted"/>
<reference evidence="3" key="2">
    <citation type="submission" date="2021-03" db="UniProtKB">
        <authorList>
            <consortium name="EnsemblPlants"/>
        </authorList>
    </citation>
    <scope>IDENTIFICATION</scope>
</reference>
<organism evidence="3 4">
    <name type="scientific">Chenopodium quinoa</name>
    <name type="common">Quinoa</name>
    <dbReference type="NCBI Taxonomy" id="63459"/>
    <lineage>
        <taxon>Eukaryota</taxon>
        <taxon>Viridiplantae</taxon>
        <taxon>Streptophyta</taxon>
        <taxon>Embryophyta</taxon>
        <taxon>Tracheophyta</taxon>
        <taxon>Spermatophyta</taxon>
        <taxon>Magnoliopsida</taxon>
        <taxon>eudicotyledons</taxon>
        <taxon>Gunneridae</taxon>
        <taxon>Pentapetalae</taxon>
        <taxon>Caryophyllales</taxon>
        <taxon>Chenopodiaceae</taxon>
        <taxon>Chenopodioideae</taxon>
        <taxon>Atripliceae</taxon>
        <taxon>Chenopodium</taxon>
    </lineage>
</organism>
<dbReference type="InterPro" id="IPR040256">
    <property type="entry name" value="At4g02000-like"/>
</dbReference>
<feature type="domain" description="DUF4283" evidence="1">
    <location>
        <begin position="1"/>
        <end position="60"/>
    </location>
</feature>
<sequence length="162" mass="18917">MKSAWRLSKGMVVREIESNIFMFQFFTFVDKTHVMEEGLWTFDGAPLILKEVKEGIQPSELTFDTIRIWVKAEDVPLNKRTKSMAISMASNMGSFVEFDETDPIGWSKYMRFRVDLNLKKRLRRGMRIAVSNGSKWVKFKYEKLIDFCFACGLIGHSHQKCE</sequence>
<dbReference type="Pfam" id="PF14111">
    <property type="entry name" value="DUF4283"/>
    <property type="match status" value="1"/>
</dbReference>